<evidence type="ECO:0000313" key="9">
    <source>
        <dbReference type="EMBL" id="BFD45413.1"/>
    </source>
</evidence>
<sequence length="309" mass="34111">MNRAFVFPGQGSQMVGMGKEFYDNFQVAKETFEMVDNTLGRKLSHIVFNGSSEDLTLTINTQPALMAVSMAILNVIKQQTNRNITNLCSYVAGHSLGEYSALCAAESIDIQVATQLLAIRSKSMQEAYPVGEGSMAACIGIPLEKLEEIVRELTNLDIANDNIDGQIVISGETIAVERVISIVKDLGYKAIKLNVSSPFHCSLMKPAEEQMAKALDKVVINKPFVPVIQNVTAKPTTNPIEIKQNLVSQICGRVRWRQTLNELENLKIEQIVEIGAGKVLTNMLKKTDHKFNLINVSSLVELEEFLKNV</sequence>
<dbReference type="EMBL" id="AP029170">
    <property type="protein sequence ID" value="BFD45413.1"/>
    <property type="molecule type" value="Genomic_DNA"/>
</dbReference>
<gene>
    <name evidence="9" type="primary">fabD</name>
    <name evidence="9" type="ORF">DMENIID0002_00590</name>
</gene>
<proteinExistence type="inferred from homology"/>
<evidence type="ECO:0000256" key="5">
    <source>
        <dbReference type="ARBA" id="ARBA00048462"/>
    </source>
</evidence>
<dbReference type="Gene3D" id="3.30.70.250">
    <property type="entry name" value="Malonyl-CoA ACP transacylase, ACP-binding"/>
    <property type="match status" value="1"/>
</dbReference>
<dbReference type="InterPro" id="IPR014043">
    <property type="entry name" value="Acyl_transferase_dom"/>
</dbReference>
<dbReference type="InterPro" id="IPR016036">
    <property type="entry name" value="Malonyl_transacylase_ACP-bd"/>
</dbReference>
<accession>A0AAT9G6K1</accession>
<keyword evidence="3 6" id="KW-0808">Transferase</keyword>
<dbReference type="NCBIfam" id="TIGR00128">
    <property type="entry name" value="fabD"/>
    <property type="match status" value="1"/>
</dbReference>
<dbReference type="GO" id="GO:0006633">
    <property type="term" value="P:fatty acid biosynthetic process"/>
    <property type="evidence" value="ECO:0007669"/>
    <property type="project" value="TreeGrafter"/>
</dbReference>
<dbReference type="InterPro" id="IPR004410">
    <property type="entry name" value="Malonyl_CoA-ACP_transAc_FabD"/>
</dbReference>
<dbReference type="PANTHER" id="PTHR42681">
    <property type="entry name" value="MALONYL-COA-ACYL CARRIER PROTEIN TRANSACYLASE, MITOCHONDRIAL"/>
    <property type="match status" value="1"/>
</dbReference>
<evidence type="ECO:0000256" key="4">
    <source>
        <dbReference type="ARBA" id="ARBA00023315"/>
    </source>
</evidence>
<dbReference type="SUPFAM" id="SSF55048">
    <property type="entry name" value="Probable ACP-binding domain of malonyl-CoA ACP transacylase"/>
    <property type="match status" value="1"/>
</dbReference>
<evidence type="ECO:0000256" key="6">
    <source>
        <dbReference type="PIRNR" id="PIRNR000446"/>
    </source>
</evidence>
<dbReference type="GO" id="GO:0004314">
    <property type="term" value="F:[acyl-carrier-protein] S-malonyltransferase activity"/>
    <property type="evidence" value="ECO:0007669"/>
    <property type="project" value="UniProtKB-EC"/>
</dbReference>
<name>A0AAT9G6K1_9RICK</name>
<feature type="active site" evidence="7">
    <location>
        <position position="95"/>
    </location>
</feature>
<reference evidence="9" key="1">
    <citation type="submission" date="2024-01" db="EMBL/GenBank/DDBJ databases">
        <title>Sequencing the genomes of a sandfly, Sergentomyia squamirostris, and its two endosymbionts.</title>
        <authorList>
            <person name="Itokawa K."/>
            <person name="Sanjoba C."/>
        </authorList>
    </citation>
    <scope>NUCLEOTIDE SEQUENCE</scope>
    <source>
        <strain evidence="9">RiSSQ</strain>
    </source>
</reference>
<keyword evidence="4 6" id="KW-0012">Acyltransferase</keyword>
<dbReference type="EC" id="2.3.1.39" evidence="1 6"/>
<evidence type="ECO:0000256" key="3">
    <source>
        <dbReference type="ARBA" id="ARBA00022679"/>
    </source>
</evidence>
<evidence type="ECO:0000256" key="1">
    <source>
        <dbReference type="ARBA" id="ARBA00013258"/>
    </source>
</evidence>
<dbReference type="InterPro" id="IPR016035">
    <property type="entry name" value="Acyl_Trfase/lysoPLipase"/>
</dbReference>
<protein>
    <recommendedName>
        <fullName evidence="2 6">Malonyl CoA-acyl carrier protein transacylase</fullName>
        <ecNumber evidence="1 6">2.3.1.39</ecNumber>
    </recommendedName>
</protein>
<feature type="domain" description="Malonyl-CoA:ACP transacylase (MAT)" evidence="8">
    <location>
        <begin position="6"/>
        <end position="301"/>
    </location>
</feature>
<evidence type="ECO:0000256" key="7">
    <source>
        <dbReference type="PIRSR" id="PIRSR000446-1"/>
    </source>
</evidence>
<dbReference type="Gene3D" id="3.40.366.10">
    <property type="entry name" value="Malonyl-Coenzyme A Acyl Carrier Protein, domain 2"/>
    <property type="match status" value="1"/>
</dbReference>
<evidence type="ECO:0000256" key="2">
    <source>
        <dbReference type="ARBA" id="ARBA00018953"/>
    </source>
</evidence>
<dbReference type="Pfam" id="PF00698">
    <property type="entry name" value="Acyl_transf_1"/>
    <property type="match status" value="1"/>
</dbReference>
<dbReference type="InterPro" id="IPR024925">
    <property type="entry name" value="Malonyl_CoA-ACP_transAc"/>
</dbReference>
<dbReference type="PANTHER" id="PTHR42681:SF1">
    <property type="entry name" value="MALONYL-COA-ACYL CARRIER PROTEIN TRANSACYLASE, MITOCHONDRIAL"/>
    <property type="match status" value="1"/>
</dbReference>
<feature type="active site" evidence="7">
    <location>
        <position position="200"/>
    </location>
</feature>
<comment type="catalytic activity">
    <reaction evidence="5 6">
        <text>holo-[ACP] + malonyl-CoA = malonyl-[ACP] + CoA</text>
        <dbReference type="Rhea" id="RHEA:41792"/>
        <dbReference type="Rhea" id="RHEA-COMP:9623"/>
        <dbReference type="Rhea" id="RHEA-COMP:9685"/>
        <dbReference type="ChEBI" id="CHEBI:57287"/>
        <dbReference type="ChEBI" id="CHEBI:57384"/>
        <dbReference type="ChEBI" id="CHEBI:64479"/>
        <dbReference type="ChEBI" id="CHEBI:78449"/>
        <dbReference type="EC" id="2.3.1.39"/>
    </reaction>
</comment>
<organism evidence="9">
    <name type="scientific">Candidatus Tisiphia endosymbiont of Sergentomyia squamirostris</name>
    <dbReference type="NCBI Taxonomy" id="3113639"/>
    <lineage>
        <taxon>Bacteria</taxon>
        <taxon>Pseudomonadati</taxon>
        <taxon>Pseudomonadota</taxon>
        <taxon>Alphaproteobacteria</taxon>
        <taxon>Rickettsiales</taxon>
        <taxon>Rickettsiaceae</taxon>
        <taxon>Rickettsieae</taxon>
        <taxon>Candidatus Tisiphia</taxon>
    </lineage>
</organism>
<dbReference type="SMART" id="SM00827">
    <property type="entry name" value="PKS_AT"/>
    <property type="match status" value="1"/>
</dbReference>
<dbReference type="PIRSF" id="PIRSF000446">
    <property type="entry name" value="Mct"/>
    <property type="match status" value="1"/>
</dbReference>
<dbReference type="InterPro" id="IPR001227">
    <property type="entry name" value="Ac_transferase_dom_sf"/>
</dbReference>
<comment type="similarity">
    <text evidence="6">Belongs to the fabD family.</text>
</comment>
<evidence type="ECO:0000259" key="8">
    <source>
        <dbReference type="SMART" id="SM00827"/>
    </source>
</evidence>
<dbReference type="AlphaFoldDB" id="A0AAT9G6K1"/>
<dbReference type="InterPro" id="IPR050858">
    <property type="entry name" value="Mal-CoA-ACP_Trans/PKS_FabD"/>
</dbReference>
<dbReference type="SUPFAM" id="SSF52151">
    <property type="entry name" value="FabD/lysophospholipase-like"/>
    <property type="match status" value="1"/>
</dbReference>